<dbReference type="GO" id="GO:0003677">
    <property type="term" value="F:DNA binding"/>
    <property type="evidence" value="ECO:0007669"/>
    <property type="project" value="UniProtKB-KW"/>
</dbReference>
<keyword evidence="3" id="KW-0805">Transcription regulation</keyword>
<feature type="compositionally biased region" description="Basic and acidic residues" evidence="7">
    <location>
        <begin position="68"/>
        <end position="83"/>
    </location>
</feature>
<dbReference type="PANTHER" id="PTHR47171:SF1">
    <property type="entry name" value="ZN(II)2CYS6 TRANSCRIPTION FACTOR (EUROFUNG)"/>
    <property type="match status" value="1"/>
</dbReference>
<keyword evidence="5" id="KW-0804">Transcription</keyword>
<keyword evidence="4" id="KW-0238">DNA-binding</keyword>
<evidence type="ECO:0000256" key="7">
    <source>
        <dbReference type="SAM" id="MobiDB-lite"/>
    </source>
</evidence>
<dbReference type="GO" id="GO:0000981">
    <property type="term" value="F:DNA-binding transcription factor activity, RNA polymerase II-specific"/>
    <property type="evidence" value="ECO:0007669"/>
    <property type="project" value="InterPro"/>
</dbReference>
<dbReference type="InterPro" id="IPR007219">
    <property type="entry name" value="XnlR_reg_dom"/>
</dbReference>
<dbReference type="CDD" id="cd12148">
    <property type="entry name" value="fungal_TF_MHR"/>
    <property type="match status" value="1"/>
</dbReference>
<sequence>MDDQRYERSARACKACHASKMRCDLMTVGAPCTRCQRRGFSSCEPFPSRRGFQDQNGRAPKRQRKSPGPKEVDARGDGSKKHFNGESWEKIIDLVQKQKSSKIDKSTLIFLGESSPLYHLLNTQKERGHTALAGGTSTSEAVSELSEYLQLPKRPTLEALFQSYFETVHPFYPIINRVWFASLYRESKLPFLLSHAVCFAACFHCPMVTIESGGFGSRAEAKSYFYSRAKYIFDRDYERDKIVVIIACLLLSFWVGEPGDAWNSRAWVSLALTMAEDLGMHRTTARANMSTADKCQLRVLWWCLCSRDLITSCTLGRPPRVFFGRCNVEPLTERDLDFDTDPGEPIFAYRKEESAYYHAEASRLTLLMHDVVMPRLEPKGAGNTGYDNVQNQWNEFAKWKRNIPDQVNWDKHGNSMFALCLQIMYLHHTIYIFRPNSISDLSGDDQSLDKSLSAAAEIVLAANKLSMLSIARIPQDIFACLFMAMVVLALESKSSESNTSAGICATQLEICKHILSQAEGHWDHAVWIIKLFDRLKEPKQEDPQSEVKEFPGPLTPALDSYYSDFESSLADSFVPEANELYKIIFGN</sequence>
<dbReference type="PANTHER" id="PTHR47171">
    <property type="entry name" value="FARA-RELATED"/>
    <property type="match status" value="1"/>
</dbReference>
<reference evidence="9" key="2">
    <citation type="submission" date="2014-06" db="EMBL/GenBank/DDBJ databases">
        <title>The complete genome of Blastobotrys (Arxula) adeninivorans LS3 - a yeast of biotechnological interest.</title>
        <authorList>
            <person name="Kunze G."/>
            <person name="Gaillardin C."/>
            <person name="Czernicka M."/>
            <person name="Durrens P."/>
            <person name="Martin T."/>
            <person name="Boer E."/>
            <person name="Gabaldon T."/>
            <person name="Cruz J."/>
            <person name="Talla E."/>
            <person name="Marck C."/>
            <person name="Goffeau A."/>
            <person name="Barbe V."/>
            <person name="Baret P."/>
            <person name="Baronian K."/>
            <person name="Beier S."/>
            <person name="Bleykasten C."/>
            <person name="Bode R."/>
            <person name="Casaregola S."/>
            <person name="Despons L."/>
            <person name="Fairhead C."/>
            <person name="Giersberg M."/>
            <person name="Gierski P."/>
            <person name="Hahnel U."/>
            <person name="Hartmann A."/>
            <person name="Jankowska D."/>
            <person name="Jubin C."/>
            <person name="Jung P."/>
            <person name="Lafontaine I."/>
            <person name="Leh-Louis V."/>
            <person name="Lemaire M."/>
            <person name="Marcet-Houben M."/>
            <person name="Mascher M."/>
            <person name="Morel G."/>
            <person name="Richard G.-F."/>
            <person name="Riechen J."/>
            <person name="Sacerdot C."/>
            <person name="Sarkar A."/>
            <person name="Savel G."/>
            <person name="Schacherer J."/>
            <person name="Sherman D."/>
            <person name="Straub M.-L."/>
            <person name="Stein N."/>
            <person name="Thierry A."/>
            <person name="Trautwein-Schult A."/>
            <person name="Westhof E."/>
            <person name="Worch S."/>
            <person name="Dujon B."/>
            <person name="Souciet J.-L."/>
            <person name="Wincker P."/>
            <person name="Scholz U."/>
            <person name="Neuveglise N."/>
        </authorList>
    </citation>
    <scope>NUCLEOTIDE SEQUENCE</scope>
    <source>
        <strain evidence="9">LS3</strain>
    </source>
</reference>
<evidence type="ECO:0000256" key="3">
    <source>
        <dbReference type="ARBA" id="ARBA00023015"/>
    </source>
</evidence>
<reference evidence="9" key="1">
    <citation type="submission" date="2014-02" db="EMBL/GenBank/DDBJ databases">
        <authorList>
            <person name="Genoscope - CEA"/>
        </authorList>
    </citation>
    <scope>NUCLEOTIDE SEQUENCE</scope>
    <source>
        <strain evidence="9">LS3</strain>
    </source>
</reference>
<organism evidence="9">
    <name type="scientific">Blastobotrys adeninivorans</name>
    <name type="common">Yeast</name>
    <name type="synonym">Arxula adeninivorans</name>
    <dbReference type="NCBI Taxonomy" id="409370"/>
    <lineage>
        <taxon>Eukaryota</taxon>
        <taxon>Fungi</taxon>
        <taxon>Dikarya</taxon>
        <taxon>Ascomycota</taxon>
        <taxon>Saccharomycotina</taxon>
        <taxon>Dipodascomycetes</taxon>
        <taxon>Dipodascales</taxon>
        <taxon>Trichomonascaceae</taxon>
        <taxon>Blastobotrys</taxon>
    </lineage>
</organism>
<dbReference type="InterPro" id="IPR001138">
    <property type="entry name" value="Zn2Cys6_DnaBD"/>
</dbReference>
<evidence type="ECO:0000259" key="8">
    <source>
        <dbReference type="PROSITE" id="PS50048"/>
    </source>
</evidence>
<protein>
    <submittedName>
        <fullName evidence="9">ARAD1A14894p</fullName>
    </submittedName>
</protein>
<feature type="domain" description="Zn(2)-C6 fungal-type" evidence="8">
    <location>
        <begin position="12"/>
        <end position="43"/>
    </location>
</feature>
<dbReference type="CDD" id="cd00067">
    <property type="entry name" value="GAL4"/>
    <property type="match status" value="1"/>
</dbReference>
<dbReference type="InterPro" id="IPR052073">
    <property type="entry name" value="Amide_Lactam_Regulators"/>
</dbReference>
<keyword evidence="2" id="KW-0862">Zinc</keyword>
<dbReference type="Gene3D" id="4.10.240.10">
    <property type="entry name" value="Zn(2)-C6 fungal-type DNA-binding domain"/>
    <property type="match status" value="1"/>
</dbReference>
<dbReference type="SMART" id="SM00906">
    <property type="entry name" value="Fungal_trans"/>
    <property type="match status" value="1"/>
</dbReference>
<gene>
    <name evidence="9" type="ORF">GNLVRS02_ARAD1A14894g</name>
</gene>
<dbReference type="Pfam" id="PF04082">
    <property type="entry name" value="Fungal_trans"/>
    <property type="match status" value="1"/>
</dbReference>
<evidence type="ECO:0000256" key="5">
    <source>
        <dbReference type="ARBA" id="ARBA00023163"/>
    </source>
</evidence>
<dbReference type="PROSITE" id="PS50048">
    <property type="entry name" value="ZN2_CY6_FUNGAL_2"/>
    <property type="match status" value="1"/>
</dbReference>
<keyword evidence="1" id="KW-0479">Metal-binding</keyword>
<dbReference type="AlphaFoldDB" id="A0A060SYC4"/>
<feature type="region of interest" description="Disordered" evidence="7">
    <location>
        <begin position="38"/>
        <end position="83"/>
    </location>
</feature>
<evidence type="ECO:0000313" key="9">
    <source>
        <dbReference type="EMBL" id="CDP33678.1"/>
    </source>
</evidence>
<accession>A0A060SYC4</accession>
<dbReference type="PROSITE" id="PS00463">
    <property type="entry name" value="ZN2_CY6_FUNGAL_1"/>
    <property type="match status" value="1"/>
</dbReference>
<dbReference type="InterPro" id="IPR036864">
    <property type="entry name" value="Zn2-C6_fun-type_DNA-bd_sf"/>
</dbReference>
<dbReference type="PhylomeDB" id="A0A060SYC4"/>
<dbReference type="Pfam" id="PF00172">
    <property type="entry name" value="Zn_clus"/>
    <property type="match status" value="1"/>
</dbReference>
<keyword evidence="6" id="KW-0539">Nucleus</keyword>
<evidence type="ECO:0000256" key="1">
    <source>
        <dbReference type="ARBA" id="ARBA00022723"/>
    </source>
</evidence>
<evidence type="ECO:0000256" key="2">
    <source>
        <dbReference type="ARBA" id="ARBA00022833"/>
    </source>
</evidence>
<dbReference type="GO" id="GO:0006351">
    <property type="term" value="P:DNA-templated transcription"/>
    <property type="evidence" value="ECO:0007669"/>
    <property type="project" value="InterPro"/>
</dbReference>
<dbReference type="SUPFAM" id="SSF57701">
    <property type="entry name" value="Zn2/Cys6 DNA-binding domain"/>
    <property type="match status" value="1"/>
</dbReference>
<name>A0A060SYC4_BLAAD</name>
<dbReference type="GO" id="GO:0008270">
    <property type="term" value="F:zinc ion binding"/>
    <property type="evidence" value="ECO:0007669"/>
    <property type="project" value="InterPro"/>
</dbReference>
<dbReference type="SMART" id="SM00066">
    <property type="entry name" value="GAL4"/>
    <property type="match status" value="1"/>
</dbReference>
<evidence type="ECO:0000256" key="6">
    <source>
        <dbReference type="ARBA" id="ARBA00023242"/>
    </source>
</evidence>
<proteinExistence type="predicted"/>
<dbReference type="EMBL" id="HG937691">
    <property type="protein sequence ID" value="CDP33678.1"/>
    <property type="molecule type" value="Genomic_DNA"/>
</dbReference>
<evidence type="ECO:0000256" key="4">
    <source>
        <dbReference type="ARBA" id="ARBA00023125"/>
    </source>
</evidence>